<keyword evidence="2" id="KW-0408">Iron</keyword>
<dbReference type="Pfam" id="PF14226">
    <property type="entry name" value="DIOX_N"/>
    <property type="match status" value="1"/>
</dbReference>
<reference evidence="5" key="1">
    <citation type="submission" date="2021-01" db="UniProtKB">
        <authorList>
            <consortium name="EnsemblPlants"/>
        </authorList>
    </citation>
    <scope>IDENTIFICATION</scope>
</reference>
<feature type="domain" description="Isopenicillin N synthase-like Fe(2+) 2OG dioxygenase" evidence="3">
    <location>
        <begin position="209"/>
        <end position="268"/>
    </location>
</feature>
<dbReference type="Gene3D" id="2.60.120.330">
    <property type="entry name" value="B-lactam Antibiotic, Isopenicillin N Synthase, Chain"/>
    <property type="match status" value="2"/>
</dbReference>
<proteinExistence type="predicted"/>
<dbReference type="InterPro" id="IPR027443">
    <property type="entry name" value="IPNS-like_sf"/>
</dbReference>
<evidence type="ECO:0000313" key="6">
    <source>
        <dbReference type="Proteomes" id="UP000594263"/>
    </source>
</evidence>
<evidence type="ECO:0000313" key="5">
    <source>
        <dbReference type="EnsemblPlants" id="Kaladp0022s0124.1.v1.1"/>
    </source>
</evidence>
<dbReference type="EnsemblPlants" id="Kaladp0022s0124.1.v1.1">
    <property type="protein sequence ID" value="Kaladp0022s0124.1.v1.1"/>
    <property type="gene ID" value="Kaladp0022s0124.v1.1"/>
</dbReference>
<dbReference type="AlphaFoldDB" id="A0A7N0T4F5"/>
<keyword evidence="6" id="KW-1185">Reference proteome</keyword>
<sequence length="427" mass="47420">MASSDSEPLAPRVQKLNSIRTLISQSPNLTTIPSNYAFHQASTDSTSVVVSEPDIPLPVVDFALLTSDSPAQRSEAVHRLGEACRDWGFFMVINHGVPEDLVKRMIDACGEFFDMEEEDKLEFQGKGVLDAIRFGTSFNAAVDKVMCWKDYLKFLVHPQFNSPHKPPAFRDVAFEYSSRTRHVARKLLEGISESLGLEPMYIDKALDLDKGLQLQRRGKWVSVDAIPNAFLVNTGDHLEIVSNGEYKSVLHRAAVNNGATRISIAVPHGPSLDCVVRPAAELVDDETNPAAYIGMKYRDYLQQQQSNPLDGKSGLDRVKLGSELRTNGFTGRTALSWMQLKAGKFLASSAMIKILRSPVGSGRVACPFQFHRRFHQSSPSRRPQIRPPCFNSSAKRLLIAPKHLSTWISLACETLLCKWNGVGSLRL</sequence>
<dbReference type="OMA" id="MEWGFFM"/>
<dbReference type="SUPFAM" id="SSF51197">
    <property type="entry name" value="Clavaminate synthase-like"/>
    <property type="match status" value="1"/>
</dbReference>
<dbReference type="Proteomes" id="UP000594263">
    <property type="component" value="Unplaced"/>
</dbReference>
<organism evidence="5 6">
    <name type="scientific">Kalanchoe fedtschenkoi</name>
    <name type="common">Lavender scallops</name>
    <name type="synonym">South American air plant</name>
    <dbReference type="NCBI Taxonomy" id="63787"/>
    <lineage>
        <taxon>Eukaryota</taxon>
        <taxon>Viridiplantae</taxon>
        <taxon>Streptophyta</taxon>
        <taxon>Embryophyta</taxon>
        <taxon>Tracheophyta</taxon>
        <taxon>Spermatophyta</taxon>
        <taxon>Magnoliopsida</taxon>
        <taxon>eudicotyledons</taxon>
        <taxon>Gunneridae</taxon>
        <taxon>Pentapetalae</taxon>
        <taxon>Saxifragales</taxon>
        <taxon>Crassulaceae</taxon>
        <taxon>Kalanchoe</taxon>
    </lineage>
</organism>
<accession>A0A7N0T4F5</accession>
<evidence type="ECO:0000259" key="3">
    <source>
        <dbReference type="Pfam" id="PF03171"/>
    </source>
</evidence>
<dbReference type="InterPro" id="IPR026992">
    <property type="entry name" value="DIOX_N"/>
</dbReference>
<dbReference type="Gramene" id="Kaladp0022s0124.1.v1.1">
    <property type="protein sequence ID" value="Kaladp0022s0124.1.v1.1"/>
    <property type="gene ID" value="Kaladp0022s0124.v1.1"/>
</dbReference>
<protein>
    <submittedName>
        <fullName evidence="5">Uncharacterized protein</fullName>
    </submittedName>
</protein>
<evidence type="ECO:0000256" key="2">
    <source>
        <dbReference type="ARBA" id="ARBA00023004"/>
    </source>
</evidence>
<keyword evidence="1" id="KW-0479">Metal-binding</keyword>
<feature type="domain" description="Non-haem dioxygenase N-terminal" evidence="4">
    <location>
        <begin position="57"/>
        <end position="163"/>
    </location>
</feature>
<evidence type="ECO:0000256" key="1">
    <source>
        <dbReference type="ARBA" id="ARBA00022723"/>
    </source>
</evidence>
<name>A0A7N0T4F5_KALFE</name>
<dbReference type="Pfam" id="PF03171">
    <property type="entry name" value="2OG-FeII_Oxy"/>
    <property type="match status" value="1"/>
</dbReference>
<dbReference type="GO" id="GO:0046872">
    <property type="term" value="F:metal ion binding"/>
    <property type="evidence" value="ECO:0007669"/>
    <property type="project" value="UniProtKB-KW"/>
</dbReference>
<dbReference type="InterPro" id="IPR050295">
    <property type="entry name" value="Plant_2OG-oxidoreductases"/>
</dbReference>
<dbReference type="PANTHER" id="PTHR47991">
    <property type="entry name" value="OXOGLUTARATE/IRON-DEPENDENT DIOXYGENASE"/>
    <property type="match status" value="1"/>
</dbReference>
<evidence type="ECO:0000259" key="4">
    <source>
        <dbReference type="Pfam" id="PF14226"/>
    </source>
</evidence>
<dbReference type="InterPro" id="IPR044861">
    <property type="entry name" value="IPNS-like_FE2OG_OXY"/>
</dbReference>